<dbReference type="AlphaFoldDB" id="A0A1N6F847"/>
<evidence type="ECO:0000313" key="6">
    <source>
        <dbReference type="Proteomes" id="UP000198461"/>
    </source>
</evidence>
<accession>A0A1N6F847</accession>
<dbReference type="STRING" id="364032.SAMN05443662_0961"/>
<sequence length="221" mass="23307">MNILALETATSACSVVVCTPQGQVHLHEQAPQSHAAKLLPMVDEALQRSGLESDQLDMIAFGRGPGAFTGLRIATATAQGLALGWNLPVIGIDTLEALAWQGRASWGAVPVFTLLDARMGEVYAALYDAQGNGIVSPQLLKPEAALELIASHGCSHGIGDIASIYPQLGASFDAWLDAQPLATGVAAVARARTDRALPVEEQIPVPLYLRNNVADKPKRRA</sequence>
<evidence type="ECO:0000259" key="4">
    <source>
        <dbReference type="Pfam" id="PF00814"/>
    </source>
</evidence>
<feature type="domain" description="Gcp-like" evidence="4">
    <location>
        <begin position="28"/>
        <end position="151"/>
    </location>
</feature>
<dbReference type="NCBIfam" id="TIGR03725">
    <property type="entry name" value="T6A_YeaZ"/>
    <property type="match status" value="1"/>
</dbReference>
<dbReference type="Pfam" id="PF00814">
    <property type="entry name" value="TsaD"/>
    <property type="match status" value="1"/>
</dbReference>
<dbReference type="Proteomes" id="UP000198461">
    <property type="component" value="Unassembled WGS sequence"/>
</dbReference>
<evidence type="ECO:0000313" key="5">
    <source>
        <dbReference type="EMBL" id="SIN91386.1"/>
    </source>
</evidence>
<evidence type="ECO:0000256" key="2">
    <source>
        <dbReference type="ARBA" id="ARBA00019012"/>
    </source>
</evidence>
<protein>
    <recommendedName>
        <fullName evidence="2">tRNA threonylcarbamoyladenosine biosynthesis protein TsaB</fullName>
    </recommendedName>
    <alternativeName>
        <fullName evidence="3">t(6)A37 threonylcarbamoyladenosine biosynthesis protein TsaB</fullName>
    </alternativeName>
</protein>
<gene>
    <name evidence="5" type="ORF">SAMN05443662_0961</name>
</gene>
<dbReference type="SUPFAM" id="SSF53067">
    <property type="entry name" value="Actin-like ATPase domain"/>
    <property type="match status" value="2"/>
</dbReference>
<dbReference type="CDD" id="cd24032">
    <property type="entry name" value="ASKHA_NBD_TsaB"/>
    <property type="match status" value="1"/>
</dbReference>
<name>A0A1N6F847_9GAMM</name>
<dbReference type="PANTHER" id="PTHR11735:SF11">
    <property type="entry name" value="TRNA THREONYLCARBAMOYLADENOSINE BIOSYNTHESIS PROTEIN TSAB"/>
    <property type="match status" value="1"/>
</dbReference>
<proteinExistence type="inferred from homology"/>
<dbReference type="PANTHER" id="PTHR11735">
    <property type="entry name" value="TRNA N6-ADENOSINE THREONYLCARBAMOYLTRANSFERASE"/>
    <property type="match status" value="1"/>
</dbReference>
<dbReference type="InterPro" id="IPR000905">
    <property type="entry name" value="Gcp-like_dom"/>
</dbReference>
<evidence type="ECO:0000256" key="3">
    <source>
        <dbReference type="ARBA" id="ARBA00032446"/>
    </source>
</evidence>
<organism evidence="5 6">
    <name type="scientific">Sulfurivirga caldicuralii</name>
    <dbReference type="NCBI Taxonomy" id="364032"/>
    <lineage>
        <taxon>Bacteria</taxon>
        <taxon>Pseudomonadati</taxon>
        <taxon>Pseudomonadota</taxon>
        <taxon>Gammaproteobacteria</taxon>
        <taxon>Thiotrichales</taxon>
        <taxon>Piscirickettsiaceae</taxon>
        <taxon>Sulfurivirga</taxon>
    </lineage>
</organism>
<keyword evidence="6" id="KW-1185">Reference proteome</keyword>
<reference evidence="5 6" key="1">
    <citation type="submission" date="2016-11" db="EMBL/GenBank/DDBJ databases">
        <authorList>
            <person name="Jaros S."/>
            <person name="Januszkiewicz K."/>
            <person name="Wedrychowicz H."/>
        </authorList>
    </citation>
    <scope>NUCLEOTIDE SEQUENCE [LARGE SCALE GENOMIC DNA]</scope>
    <source>
        <strain evidence="5 6">DSM 17737</strain>
    </source>
</reference>
<dbReference type="RefSeq" id="WP_074201241.1">
    <property type="nucleotide sequence ID" value="NZ_FSRE01000002.1"/>
</dbReference>
<dbReference type="Gene3D" id="3.30.420.40">
    <property type="match status" value="2"/>
</dbReference>
<dbReference type="EMBL" id="FSRE01000002">
    <property type="protein sequence ID" value="SIN91386.1"/>
    <property type="molecule type" value="Genomic_DNA"/>
</dbReference>
<comment type="similarity">
    <text evidence="1">Belongs to the KAE1 / TsaD family. TsaB subfamily.</text>
</comment>
<dbReference type="OrthoDB" id="9809995at2"/>
<dbReference type="GO" id="GO:0002949">
    <property type="term" value="P:tRNA threonylcarbamoyladenosine modification"/>
    <property type="evidence" value="ECO:0007669"/>
    <property type="project" value="InterPro"/>
</dbReference>
<dbReference type="InterPro" id="IPR043129">
    <property type="entry name" value="ATPase_NBD"/>
</dbReference>
<evidence type="ECO:0000256" key="1">
    <source>
        <dbReference type="ARBA" id="ARBA00010493"/>
    </source>
</evidence>
<dbReference type="GO" id="GO:0005829">
    <property type="term" value="C:cytosol"/>
    <property type="evidence" value="ECO:0007669"/>
    <property type="project" value="TreeGrafter"/>
</dbReference>
<dbReference type="InterPro" id="IPR022496">
    <property type="entry name" value="T6A_TsaB"/>
</dbReference>